<dbReference type="RefSeq" id="WP_283870481.1">
    <property type="nucleotide sequence ID" value="NZ_CP126101.1"/>
</dbReference>
<keyword evidence="2" id="KW-0808">Transferase</keyword>
<gene>
    <name evidence="2" type="ORF">QNH24_01820</name>
</gene>
<dbReference type="AlphaFoldDB" id="A0AAX3WVY8"/>
<keyword evidence="2" id="KW-0418">Kinase</keyword>
<dbReference type="InterPro" id="IPR027417">
    <property type="entry name" value="P-loop_NTPase"/>
</dbReference>
<evidence type="ECO:0000313" key="3">
    <source>
        <dbReference type="Proteomes" id="UP001178322"/>
    </source>
</evidence>
<dbReference type="GO" id="GO:0016301">
    <property type="term" value="F:kinase activity"/>
    <property type="evidence" value="ECO:0007669"/>
    <property type="project" value="UniProtKB-KW"/>
</dbReference>
<protein>
    <submittedName>
        <fullName evidence="2">Uridine kinase</fullName>
    </submittedName>
</protein>
<name>A0AAX3WVY8_9BACI</name>
<dbReference type="EMBL" id="CP126101">
    <property type="protein sequence ID" value="WHY51992.1"/>
    <property type="molecule type" value="Genomic_DNA"/>
</dbReference>
<organism evidence="2 3">
    <name type="scientific">Lysinibacillus pakistanensis</name>
    <dbReference type="NCBI Taxonomy" id="759811"/>
    <lineage>
        <taxon>Bacteria</taxon>
        <taxon>Bacillati</taxon>
        <taxon>Bacillota</taxon>
        <taxon>Bacilli</taxon>
        <taxon>Bacillales</taxon>
        <taxon>Bacillaceae</taxon>
        <taxon>Lysinibacillus</taxon>
    </lineage>
</organism>
<sequence length="211" mass="25389">MDVLDVKEEIIQRFKWRTATDRPFIVAIDGLGGAGKSTIAHHLVEELQSICTVTLIHIDNHIVERCKRYDTGHEEWFEYYYLQWDIESLINNLFLPLHNRALHLSLPFYNQHTDTICERDMNIEANSIFIIEGIFLMRHEWRSFYDYRLYIDCPSTIREERVLQRDVYIGDFITRLHKYKKRYWPAEKYYLTKENPLAVVDSVYEVKSTIY</sequence>
<dbReference type="Pfam" id="PF00485">
    <property type="entry name" value="PRK"/>
    <property type="match status" value="1"/>
</dbReference>
<dbReference type="PANTHER" id="PTHR10285">
    <property type="entry name" value="URIDINE KINASE"/>
    <property type="match status" value="1"/>
</dbReference>
<proteinExistence type="predicted"/>
<dbReference type="GO" id="GO:0005524">
    <property type="term" value="F:ATP binding"/>
    <property type="evidence" value="ECO:0007669"/>
    <property type="project" value="InterPro"/>
</dbReference>
<dbReference type="InterPro" id="IPR006083">
    <property type="entry name" value="PRK/URK"/>
</dbReference>
<accession>A0AAX3WVY8</accession>
<dbReference type="Gene3D" id="3.40.50.300">
    <property type="entry name" value="P-loop containing nucleotide triphosphate hydrolases"/>
    <property type="match status" value="1"/>
</dbReference>
<dbReference type="SUPFAM" id="SSF52540">
    <property type="entry name" value="P-loop containing nucleoside triphosphate hydrolases"/>
    <property type="match status" value="1"/>
</dbReference>
<feature type="domain" description="Phosphoribulokinase/uridine kinase" evidence="1">
    <location>
        <begin position="25"/>
        <end position="167"/>
    </location>
</feature>
<evidence type="ECO:0000313" key="2">
    <source>
        <dbReference type="EMBL" id="WHY51992.1"/>
    </source>
</evidence>
<evidence type="ECO:0000259" key="1">
    <source>
        <dbReference type="Pfam" id="PF00485"/>
    </source>
</evidence>
<reference evidence="2" key="1">
    <citation type="submission" date="2023-05" db="EMBL/GenBank/DDBJ databases">
        <title>Comparative genomics of Bacillaceae isolates and their secondary metabolite potential.</title>
        <authorList>
            <person name="Song L."/>
            <person name="Nielsen L.J."/>
            <person name="Mohite O."/>
            <person name="Xu X."/>
            <person name="Weber T."/>
            <person name="Kovacs A.T."/>
        </authorList>
    </citation>
    <scope>NUCLEOTIDE SEQUENCE</scope>
    <source>
        <strain evidence="2">LY1</strain>
    </source>
</reference>
<dbReference type="Proteomes" id="UP001178322">
    <property type="component" value="Chromosome"/>
</dbReference>